<gene>
    <name evidence="1" type="ORF">DFR29_101213</name>
</gene>
<evidence type="ECO:0000313" key="1">
    <source>
        <dbReference type="EMBL" id="TDR48593.1"/>
    </source>
</evidence>
<dbReference type="EMBL" id="SNZH01000001">
    <property type="protein sequence ID" value="TDR48593.1"/>
    <property type="molecule type" value="Genomic_DNA"/>
</dbReference>
<evidence type="ECO:0000313" key="2">
    <source>
        <dbReference type="Proteomes" id="UP000295293"/>
    </source>
</evidence>
<accession>A0A4R6Z9L1</accession>
<proteinExistence type="predicted"/>
<evidence type="ECO:0008006" key="3">
    <source>
        <dbReference type="Google" id="ProtNLM"/>
    </source>
</evidence>
<dbReference type="AlphaFoldDB" id="A0A4R6Z9L1"/>
<dbReference type="InterPro" id="IPR024747">
    <property type="entry name" value="Pyridox_Oxase-rel"/>
</dbReference>
<name>A0A4R6Z9L1_9GAMM</name>
<reference evidence="1 2" key="1">
    <citation type="submission" date="2019-03" db="EMBL/GenBank/DDBJ databases">
        <title>Genomic Encyclopedia of Type Strains, Phase IV (KMG-IV): sequencing the most valuable type-strain genomes for metagenomic binning, comparative biology and taxonomic classification.</title>
        <authorList>
            <person name="Goeker M."/>
        </authorList>
    </citation>
    <scope>NUCLEOTIDE SEQUENCE [LARGE SCALE GENOMIC DNA]</scope>
    <source>
        <strain evidence="1 2">DSM 21667</strain>
    </source>
</reference>
<protein>
    <recommendedName>
        <fullName evidence="3">Nitroimidazol reductase NimA-like FMN-containing flavoprotein (Pyridoxamine 5'-phosphate oxidase superfamily)</fullName>
    </recommendedName>
</protein>
<dbReference type="SUPFAM" id="SSF50475">
    <property type="entry name" value="FMN-binding split barrel"/>
    <property type="match status" value="1"/>
</dbReference>
<dbReference type="InterPro" id="IPR012349">
    <property type="entry name" value="Split_barrel_FMN-bd"/>
</dbReference>
<dbReference type="Proteomes" id="UP000295293">
    <property type="component" value="Unassembled WGS sequence"/>
</dbReference>
<dbReference type="PANTHER" id="PTHR34071:SF2">
    <property type="entry name" value="FLAVIN-NUCLEOTIDE-BINDING PROTEIN"/>
    <property type="match status" value="1"/>
</dbReference>
<dbReference type="OrthoDB" id="116031at2"/>
<dbReference type="Pfam" id="PF12900">
    <property type="entry name" value="Pyridox_ox_2"/>
    <property type="match status" value="1"/>
</dbReference>
<dbReference type="PANTHER" id="PTHR34071">
    <property type="entry name" value="5-NITROIMIDAZOLE ANTIBIOTICS RESISTANCE PROTEIN, NIMA-FAMILY-RELATED PROTEIN-RELATED"/>
    <property type="match status" value="1"/>
</dbReference>
<dbReference type="RefSeq" id="WP_133816715.1">
    <property type="nucleotide sequence ID" value="NZ_SNZH01000001.1"/>
</dbReference>
<keyword evidence="2" id="KW-1185">Reference proteome</keyword>
<comment type="caution">
    <text evidence="1">The sequence shown here is derived from an EMBL/GenBank/DDBJ whole genome shotgun (WGS) entry which is preliminary data.</text>
</comment>
<organism evidence="1 2">
    <name type="scientific">Tahibacter aquaticus</name>
    <dbReference type="NCBI Taxonomy" id="520092"/>
    <lineage>
        <taxon>Bacteria</taxon>
        <taxon>Pseudomonadati</taxon>
        <taxon>Pseudomonadota</taxon>
        <taxon>Gammaproteobacteria</taxon>
        <taxon>Lysobacterales</taxon>
        <taxon>Rhodanobacteraceae</taxon>
        <taxon>Tahibacter</taxon>
    </lineage>
</organism>
<sequence length="217" mass="23237">MVETARHQVRRVKERASYQREQVHAILDAGFLAHVGFAGSDGQPFVIPMMYARDGEDILLHGSIASRLMKSLAEGIAACVSVTHVDGLVLARSHFHHSANYRSVVCFGRAVVVDDAAQKVAALARFVDAILPGRAAESREADRNELAATLLLRFSIEDASAKVRQGEPKDDPADRGLPLWAGVVPLQQGYAAPIAASDCPLPPPASVRRLLAVGDGT</sequence>
<dbReference type="Gene3D" id="2.30.110.10">
    <property type="entry name" value="Electron Transport, Fmn-binding Protein, Chain A"/>
    <property type="match status" value="1"/>
</dbReference>